<evidence type="ECO:0000313" key="1">
    <source>
        <dbReference type="EMBL" id="CAA9351699.1"/>
    </source>
</evidence>
<proteinExistence type="predicted"/>
<feature type="non-terminal residue" evidence="1">
    <location>
        <position position="38"/>
    </location>
</feature>
<reference evidence="1" key="1">
    <citation type="submission" date="2020-02" db="EMBL/GenBank/DDBJ databases">
        <authorList>
            <person name="Meier V. D."/>
        </authorList>
    </citation>
    <scope>NUCLEOTIDE SEQUENCE</scope>
    <source>
        <strain evidence="1">AVDCRST_MAG84</strain>
    </source>
</reference>
<name>A0A6J4M6Q3_9CYAN</name>
<gene>
    <name evidence="1" type="ORF">AVDCRST_MAG84-2902</name>
</gene>
<dbReference type="AlphaFoldDB" id="A0A6J4M6Q3"/>
<organism evidence="1">
    <name type="scientific">uncultured Microcoleus sp</name>
    <dbReference type="NCBI Taxonomy" id="259945"/>
    <lineage>
        <taxon>Bacteria</taxon>
        <taxon>Bacillati</taxon>
        <taxon>Cyanobacteriota</taxon>
        <taxon>Cyanophyceae</taxon>
        <taxon>Oscillatoriophycideae</taxon>
        <taxon>Oscillatoriales</taxon>
        <taxon>Microcoleaceae</taxon>
        <taxon>Microcoleus</taxon>
        <taxon>environmental samples</taxon>
    </lineage>
</organism>
<protein>
    <submittedName>
        <fullName evidence="1">Uncharacterized protein</fullName>
    </submittedName>
</protein>
<accession>A0A6J4M6Q3</accession>
<dbReference type="EMBL" id="CADCTZ010000544">
    <property type="protein sequence ID" value="CAA9351699.1"/>
    <property type="molecule type" value="Genomic_DNA"/>
</dbReference>
<sequence>MVSRITDKKWKNEFVRVVSILQPADELLLLMQEKLDNF</sequence>